<organism evidence="1 2">
    <name type="scientific">Microbulbifer agarilyticus</name>
    <dbReference type="NCBI Taxonomy" id="260552"/>
    <lineage>
        <taxon>Bacteria</taxon>
        <taxon>Pseudomonadati</taxon>
        <taxon>Pseudomonadota</taxon>
        <taxon>Gammaproteobacteria</taxon>
        <taxon>Cellvibrionales</taxon>
        <taxon>Microbulbiferaceae</taxon>
        <taxon>Microbulbifer</taxon>
    </lineage>
</organism>
<gene>
    <name evidence="1" type="ORF">Mag101_00895</name>
</gene>
<protein>
    <recommendedName>
        <fullName evidence="3">DUF2164 domain-containing protein</fullName>
    </recommendedName>
</protein>
<dbReference type="AlphaFoldDB" id="A0A1Q2M0Y2"/>
<keyword evidence="2" id="KW-1185">Reference proteome</keyword>
<dbReference type="Proteomes" id="UP000188219">
    <property type="component" value="Chromosome"/>
</dbReference>
<dbReference type="InterPro" id="IPR018680">
    <property type="entry name" value="DUF2164"/>
</dbReference>
<evidence type="ECO:0000313" key="2">
    <source>
        <dbReference type="Proteomes" id="UP000188219"/>
    </source>
</evidence>
<reference evidence="1" key="1">
    <citation type="submission" date="2017-02" db="EMBL/GenBank/DDBJ databases">
        <title>Genome of Microbulbifer agarilyticus GP101.</title>
        <authorList>
            <person name="Jung J."/>
            <person name="Bae S.S."/>
            <person name="Baek K."/>
        </authorList>
    </citation>
    <scope>NUCLEOTIDE SEQUENCE [LARGE SCALE GENOMIC DNA]</scope>
    <source>
        <strain evidence="1">GP101</strain>
    </source>
</reference>
<proteinExistence type="predicted"/>
<sequence length="84" mass="10008">MEKLKFSEEEKRQIVQKVKIYFTEELDQDIGNFDAEFLIDFFAEEIGAYFYNRGLYDAQALFSKKVDELADSVYELERPTEFSK</sequence>
<evidence type="ECO:0000313" key="1">
    <source>
        <dbReference type="EMBL" id="AQQ66364.1"/>
    </source>
</evidence>
<accession>A0A1Q2M0Y2</accession>
<dbReference type="KEGG" id="maga:Mag101_00895"/>
<dbReference type="EMBL" id="CP019650">
    <property type="protein sequence ID" value="AQQ66364.1"/>
    <property type="molecule type" value="Genomic_DNA"/>
</dbReference>
<dbReference type="Pfam" id="PF09932">
    <property type="entry name" value="DUF2164"/>
    <property type="match status" value="1"/>
</dbReference>
<dbReference type="RefSeq" id="WP_077399484.1">
    <property type="nucleotide sequence ID" value="NZ_CP019650.1"/>
</dbReference>
<evidence type="ECO:0008006" key="3">
    <source>
        <dbReference type="Google" id="ProtNLM"/>
    </source>
</evidence>
<dbReference type="OrthoDB" id="6629495at2"/>
<dbReference type="eggNOG" id="COG5460">
    <property type="taxonomic scope" value="Bacteria"/>
</dbReference>
<name>A0A1Q2M0Y2_9GAMM</name>